<evidence type="ECO:0000313" key="3">
    <source>
        <dbReference type="Proteomes" id="UP001595715"/>
    </source>
</evidence>
<feature type="coiled-coil region" evidence="1">
    <location>
        <begin position="28"/>
        <end position="87"/>
    </location>
</feature>
<dbReference type="EMBL" id="JBHSAM010000034">
    <property type="protein sequence ID" value="MFC4102877.1"/>
    <property type="molecule type" value="Genomic_DNA"/>
</dbReference>
<comment type="caution">
    <text evidence="2">The sequence shown here is derived from an EMBL/GenBank/DDBJ whole genome shotgun (WGS) entry which is preliminary data.</text>
</comment>
<evidence type="ECO:0000256" key="1">
    <source>
        <dbReference type="SAM" id="Coils"/>
    </source>
</evidence>
<dbReference type="RefSeq" id="WP_377721480.1">
    <property type="nucleotide sequence ID" value="NZ_JBHSAM010000034.1"/>
</dbReference>
<keyword evidence="3" id="KW-1185">Reference proteome</keyword>
<evidence type="ECO:0000313" key="2">
    <source>
        <dbReference type="EMBL" id="MFC4102877.1"/>
    </source>
</evidence>
<keyword evidence="1" id="KW-0175">Coiled coil</keyword>
<dbReference type="Proteomes" id="UP001595715">
    <property type="component" value="Unassembled WGS sequence"/>
</dbReference>
<accession>A0ABV8KAB0</accession>
<sequence>MTTSRETIEKVQLQLTMPAFQSYDRGTVMQLMNYAAELERRNNELNARLDRMAEHAKIQDNLSRAAIERMAGNIAQLSSELREEREGRKIPVPREVAVAFEELDLEDSVDATGWAVFNIMRNLDESLLRPPARVIKRHFIGKPYELMEFFVNGYTIEEPAEKSATDYIAEQLEQMKSGSKPLLVIALSGLGTAYKLPH</sequence>
<name>A0ABV8KAB0_9BACL</name>
<proteinExistence type="predicted"/>
<organism evidence="2 3">
    <name type="scientific">Paenibacillus xanthanilyticus</name>
    <dbReference type="NCBI Taxonomy" id="1783531"/>
    <lineage>
        <taxon>Bacteria</taxon>
        <taxon>Bacillati</taxon>
        <taxon>Bacillota</taxon>
        <taxon>Bacilli</taxon>
        <taxon>Bacillales</taxon>
        <taxon>Paenibacillaceae</taxon>
        <taxon>Paenibacillus</taxon>
    </lineage>
</organism>
<protein>
    <submittedName>
        <fullName evidence="2">Uncharacterized protein</fullName>
    </submittedName>
</protein>
<gene>
    <name evidence="2" type="ORF">ACFOZ8_24965</name>
</gene>
<reference evidence="3" key="1">
    <citation type="journal article" date="2019" name="Int. J. Syst. Evol. Microbiol.">
        <title>The Global Catalogue of Microorganisms (GCM) 10K type strain sequencing project: providing services to taxonomists for standard genome sequencing and annotation.</title>
        <authorList>
            <consortium name="The Broad Institute Genomics Platform"/>
            <consortium name="The Broad Institute Genome Sequencing Center for Infectious Disease"/>
            <person name="Wu L."/>
            <person name="Ma J."/>
        </authorList>
    </citation>
    <scope>NUCLEOTIDE SEQUENCE [LARGE SCALE GENOMIC DNA]</scope>
    <source>
        <strain evidence="3">IBRC-M 10987</strain>
    </source>
</reference>